<dbReference type="EMBL" id="JUIW01000005">
    <property type="protein sequence ID" value="RYJ43185.1"/>
    <property type="molecule type" value="Genomic_DNA"/>
</dbReference>
<dbReference type="AlphaFoldDB" id="A0A444WBK1"/>
<dbReference type="Proteomes" id="UP000289775">
    <property type="component" value="Unassembled WGS sequence"/>
</dbReference>
<feature type="domain" description="Bacterial surface antigen (D15)" evidence="3">
    <location>
        <begin position="200"/>
        <end position="271"/>
    </location>
</feature>
<comment type="caution">
    <text evidence="4">The sequence shown here is derived from an EMBL/GenBank/DDBJ whole genome shotgun (WGS) entry which is preliminary data.</text>
</comment>
<dbReference type="Gene3D" id="2.40.160.50">
    <property type="entry name" value="membrane protein fhac: a member of the omp85/tpsb transporter family"/>
    <property type="match status" value="1"/>
</dbReference>
<evidence type="ECO:0000313" key="5">
    <source>
        <dbReference type="Proteomes" id="UP000289775"/>
    </source>
</evidence>
<keyword evidence="5" id="KW-1185">Reference proteome</keyword>
<organism evidence="4 5">
    <name type="scientific">Flavobacterium beibuense</name>
    <dbReference type="NCBI Taxonomy" id="657326"/>
    <lineage>
        <taxon>Bacteria</taxon>
        <taxon>Pseudomonadati</taxon>
        <taxon>Bacteroidota</taxon>
        <taxon>Flavobacteriia</taxon>
        <taxon>Flavobacteriales</taxon>
        <taxon>Flavobacteriaceae</taxon>
        <taxon>Flavobacterium</taxon>
    </lineage>
</organism>
<dbReference type="GO" id="GO:0019867">
    <property type="term" value="C:outer membrane"/>
    <property type="evidence" value="ECO:0007669"/>
    <property type="project" value="InterPro"/>
</dbReference>
<evidence type="ECO:0000313" key="4">
    <source>
        <dbReference type="EMBL" id="RYJ43185.1"/>
    </source>
</evidence>
<gene>
    <name evidence="4" type="ORF">NU09_1523</name>
</gene>
<accession>A0A444WBK1</accession>
<evidence type="ECO:0000259" key="3">
    <source>
        <dbReference type="Pfam" id="PF01103"/>
    </source>
</evidence>
<protein>
    <submittedName>
        <fullName evidence="4">Outer membrane protein/protective antigen OMA87</fullName>
    </submittedName>
</protein>
<evidence type="ECO:0000256" key="2">
    <source>
        <dbReference type="ARBA" id="ARBA00023136"/>
    </source>
</evidence>
<dbReference type="Pfam" id="PF01103">
    <property type="entry name" value="Omp85"/>
    <property type="match status" value="1"/>
</dbReference>
<evidence type="ECO:0000256" key="1">
    <source>
        <dbReference type="ARBA" id="ARBA00004370"/>
    </source>
</evidence>
<dbReference type="InterPro" id="IPR000184">
    <property type="entry name" value="Bac_surfAg_D15"/>
</dbReference>
<name>A0A444WBK1_9FLAO</name>
<comment type="subcellular location">
    <subcellularLocation>
        <location evidence="1">Membrane</location>
    </subcellularLocation>
</comment>
<sequence>MDSKMRRALLYILFFSSVVTLAQDKKERVKVSMRDSLDGAFDMSDYLIYAHGFIAVPTIITEPAFGSFGGALVPVFINKKDPYVNPETGKITPVRPEITGALGMYTANDSWATMAFRSGTFAKQGITYRAMAGYGSLNISLYETLPEIGEQEFNFHFNTIPVYLQALKLLNNPKWSVGGKYFFLKTELSLPGGNLPEFIRNKEVNSITSQLGGIVQYDDRDNIFTPDKGIRVQGSFFWSDNIIGSDFDSWRINYTVIGYKPITKKLIGGIRIEGTNVFGSPAFFLKPAVDLRGTAAGRYQANNTLVTEGELRWDAYKRWSVMFFGGLGSAFDDYDQMFDKPLAYGYGTGFRYLIARKFKLRMGIDVAKGNEQWAYYIVFGSNWLR</sequence>
<proteinExistence type="predicted"/>
<keyword evidence="2" id="KW-0472">Membrane</keyword>
<reference evidence="4 5" key="1">
    <citation type="submission" date="2014-12" db="EMBL/GenBank/DDBJ databases">
        <title>Genome sequence of Flavobacterium beibuense RSKm HC5.</title>
        <authorList>
            <person name="Kim J.F."/>
            <person name="Song J.Y."/>
            <person name="Kwak M.-J."/>
            <person name="Lee S.-W."/>
        </authorList>
    </citation>
    <scope>NUCLEOTIDE SEQUENCE [LARGE SCALE GENOMIC DNA]</scope>
    <source>
        <strain evidence="4 5">RSKm HC5</strain>
    </source>
</reference>